<protein>
    <recommendedName>
        <fullName evidence="6">Glycosyltransferase</fullName>
    </recommendedName>
</protein>
<dbReference type="PANTHER" id="PTHR32385:SF15">
    <property type="entry name" value="INOSITOL PHOSPHOCERAMIDE MANNOSYLTRANSFERASE 1"/>
    <property type="match status" value="1"/>
</dbReference>
<dbReference type="AlphaFoldDB" id="A0AAD5TW52"/>
<reference evidence="4" key="1">
    <citation type="submission" date="2020-05" db="EMBL/GenBank/DDBJ databases">
        <title>Phylogenomic resolution of chytrid fungi.</title>
        <authorList>
            <person name="Stajich J.E."/>
            <person name="Amses K."/>
            <person name="Simmons R."/>
            <person name="Seto K."/>
            <person name="Myers J."/>
            <person name="Bonds A."/>
            <person name="Quandt C.A."/>
            <person name="Barry K."/>
            <person name="Liu P."/>
            <person name="Grigoriev I."/>
            <person name="Longcore J.E."/>
            <person name="James T.Y."/>
        </authorList>
    </citation>
    <scope>NUCLEOTIDE SEQUENCE</scope>
    <source>
        <strain evidence="4">JEL0476</strain>
    </source>
</reference>
<comment type="similarity">
    <text evidence="1">Belongs to the glycosyltransferase 32 family.</text>
</comment>
<gene>
    <name evidence="4" type="ORF">HK099_008091</name>
</gene>
<dbReference type="EMBL" id="JADGJW010000853">
    <property type="protein sequence ID" value="KAJ3211152.1"/>
    <property type="molecule type" value="Genomic_DNA"/>
</dbReference>
<evidence type="ECO:0000256" key="2">
    <source>
        <dbReference type="ARBA" id="ARBA00022679"/>
    </source>
</evidence>
<feature type="coiled-coil region" evidence="3">
    <location>
        <begin position="27"/>
        <end position="54"/>
    </location>
</feature>
<evidence type="ECO:0000313" key="5">
    <source>
        <dbReference type="Proteomes" id="UP001211065"/>
    </source>
</evidence>
<dbReference type="InterPro" id="IPR007577">
    <property type="entry name" value="GlycoTrfase_DXD_sugar-bd_CS"/>
</dbReference>
<evidence type="ECO:0000256" key="1">
    <source>
        <dbReference type="ARBA" id="ARBA00009003"/>
    </source>
</evidence>
<dbReference type="Gene3D" id="3.90.550.20">
    <property type="match status" value="1"/>
</dbReference>
<evidence type="ECO:0000313" key="4">
    <source>
        <dbReference type="EMBL" id="KAJ3211152.1"/>
    </source>
</evidence>
<keyword evidence="2" id="KW-0808">Transferase</keyword>
<dbReference type="SUPFAM" id="SSF53448">
    <property type="entry name" value="Nucleotide-diphospho-sugar transferases"/>
    <property type="match status" value="1"/>
</dbReference>
<feature type="non-terminal residue" evidence="4">
    <location>
        <position position="357"/>
    </location>
</feature>
<dbReference type="GO" id="GO:0016020">
    <property type="term" value="C:membrane"/>
    <property type="evidence" value="ECO:0007669"/>
    <property type="project" value="GOC"/>
</dbReference>
<proteinExistence type="inferred from homology"/>
<dbReference type="InterPro" id="IPR029044">
    <property type="entry name" value="Nucleotide-diphossugar_trans"/>
</dbReference>
<dbReference type="InterPro" id="IPR051706">
    <property type="entry name" value="Glycosyltransferase_domain"/>
</dbReference>
<dbReference type="Proteomes" id="UP001211065">
    <property type="component" value="Unassembled WGS sequence"/>
</dbReference>
<accession>A0AAD5TW52</accession>
<keyword evidence="3" id="KW-0175">Coiled coil</keyword>
<organism evidence="4 5">
    <name type="scientific">Clydaea vesicula</name>
    <dbReference type="NCBI Taxonomy" id="447962"/>
    <lineage>
        <taxon>Eukaryota</taxon>
        <taxon>Fungi</taxon>
        <taxon>Fungi incertae sedis</taxon>
        <taxon>Chytridiomycota</taxon>
        <taxon>Chytridiomycota incertae sedis</taxon>
        <taxon>Chytridiomycetes</taxon>
        <taxon>Lobulomycetales</taxon>
        <taxon>Lobulomycetaceae</taxon>
        <taxon>Clydaea</taxon>
    </lineage>
</organism>
<dbReference type="Pfam" id="PF04488">
    <property type="entry name" value="Gly_transf_sug"/>
    <property type="match status" value="1"/>
</dbReference>
<name>A0AAD5TW52_9FUNG</name>
<dbReference type="GO" id="GO:0000030">
    <property type="term" value="F:mannosyltransferase activity"/>
    <property type="evidence" value="ECO:0007669"/>
    <property type="project" value="TreeGrafter"/>
</dbReference>
<comment type="caution">
    <text evidence="4">The sequence shown here is derived from an EMBL/GenBank/DDBJ whole genome shotgun (WGS) entry which is preliminary data.</text>
</comment>
<keyword evidence="5" id="KW-1185">Reference proteome</keyword>
<evidence type="ECO:0000256" key="3">
    <source>
        <dbReference type="SAM" id="Coils"/>
    </source>
</evidence>
<dbReference type="PANTHER" id="PTHR32385">
    <property type="entry name" value="MANNOSYL PHOSPHORYLINOSITOL CERAMIDE SYNTHASE"/>
    <property type="match status" value="1"/>
</dbReference>
<evidence type="ECO:0008006" key="6">
    <source>
        <dbReference type="Google" id="ProtNLM"/>
    </source>
</evidence>
<sequence>MLINQIYNFNSHTSRKQLKKVTVSNNVNFAVNRNENLNKEFKNLNEEFKNLNSIKFQALNALPDENELKPIKVNAENVKEKFKHFSEPEWYRRKDYLTPRKIEKEFFSHYSPYFKNIKFNKEKVGNSIPKIIHQIWISSEKDVEKPLPNFKQIENCKKINKDFKFVLWTNNNISAINIINKDYFNIWRNSELKYDLPGATDILRYEILYQYGGIYMDIDTVCVKPFTDLLQNDFFVGYEMLNNQGSIDPENPMVANGILGSKKKHFLLHLIKMYFDFKFKVTEKESAWIETGPAFLTRFIEMVKQLFQNYKNFNSNNNIRTLEYTNFYPYHHSEYNSQNLDKGREKRLNSYCYPTQW</sequence>
<dbReference type="GO" id="GO:0051999">
    <property type="term" value="P:mannosyl-inositol phosphorylceramide biosynthetic process"/>
    <property type="evidence" value="ECO:0007669"/>
    <property type="project" value="TreeGrafter"/>
</dbReference>